<evidence type="ECO:0000256" key="6">
    <source>
        <dbReference type="ARBA" id="ARBA00023136"/>
    </source>
</evidence>
<dbReference type="GO" id="GO:0140359">
    <property type="term" value="F:ABC-type transporter activity"/>
    <property type="evidence" value="ECO:0007669"/>
    <property type="project" value="InterPro"/>
</dbReference>
<gene>
    <name evidence="10" type="primary">cydD</name>
    <name evidence="10" type="ORF">ABOD76_15115</name>
</gene>
<dbReference type="InterPro" id="IPR014216">
    <property type="entry name" value="ABC_transptr_CydD"/>
</dbReference>
<keyword evidence="5 7" id="KW-1133">Transmembrane helix</keyword>
<dbReference type="RefSeq" id="WP_350242802.1">
    <property type="nucleotide sequence ID" value="NZ_CP158299.1"/>
</dbReference>
<dbReference type="SUPFAM" id="SSF90123">
    <property type="entry name" value="ABC transporter transmembrane region"/>
    <property type="match status" value="1"/>
</dbReference>
<dbReference type="Gene3D" id="1.20.1560.10">
    <property type="entry name" value="ABC transporter type 1, transmembrane domain"/>
    <property type="match status" value="1"/>
</dbReference>
<dbReference type="SUPFAM" id="SSF52540">
    <property type="entry name" value="P-loop containing nucleoside triphosphate hydrolases"/>
    <property type="match status" value="1"/>
</dbReference>
<dbReference type="KEGG" id="dsc:ABOD76_15115"/>
<dbReference type="Gene3D" id="3.40.50.300">
    <property type="entry name" value="P-loop containing nucleotide triphosphate hydrolases"/>
    <property type="match status" value="1"/>
</dbReference>
<evidence type="ECO:0000256" key="4">
    <source>
        <dbReference type="ARBA" id="ARBA00022840"/>
    </source>
</evidence>
<dbReference type="InterPro" id="IPR003593">
    <property type="entry name" value="AAA+_ATPase"/>
</dbReference>
<dbReference type="InterPro" id="IPR011527">
    <property type="entry name" value="ABC1_TM_dom"/>
</dbReference>
<evidence type="ECO:0000256" key="3">
    <source>
        <dbReference type="ARBA" id="ARBA00022741"/>
    </source>
</evidence>
<organism evidence="10">
    <name type="scientific">Deinococcus sonorensis KR-87</name>
    <dbReference type="NCBI Taxonomy" id="694439"/>
    <lineage>
        <taxon>Bacteria</taxon>
        <taxon>Thermotogati</taxon>
        <taxon>Deinococcota</taxon>
        <taxon>Deinococci</taxon>
        <taxon>Deinococcales</taxon>
        <taxon>Deinococcaceae</taxon>
        <taxon>Deinococcus</taxon>
    </lineage>
</organism>
<keyword evidence="6 7" id="KW-0472">Membrane</keyword>
<comment type="subcellular location">
    <subcellularLocation>
        <location evidence="1">Cell membrane</location>
        <topology evidence="1">Multi-pass membrane protein</topology>
    </subcellularLocation>
</comment>
<feature type="transmembrane region" description="Helical" evidence="7">
    <location>
        <begin position="20"/>
        <end position="42"/>
    </location>
</feature>
<evidence type="ECO:0000256" key="1">
    <source>
        <dbReference type="ARBA" id="ARBA00004651"/>
    </source>
</evidence>
<proteinExistence type="predicted"/>
<dbReference type="InterPro" id="IPR036640">
    <property type="entry name" value="ABC1_TM_sf"/>
</dbReference>
<keyword evidence="3" id="KW-0547">Nucleotide-binding</keyword>
<dbReference type="CDD" id="cd03228">
    <property type="entry name" value="ABCC_MRP_Like"/>
    <property type="match status" value="1"/>
</dbReference>
<feature type="domain" description="ABC transporter" evidence="8">
    <location>
        <begin position="335"/>
        <end position="542"/>
    </location>
</feature>
<dbReference type="NCBIfam" id="TIGR02857">
    <property type="entry name" value="CydD"/>
    <property type="match status" value="1"/>
</dbReference>
<evidence type="ECO:0000313" key="10">
    <source>
        <dbReference type="EMBL" id="XBV84765.1"/>
    </source>
</evidence>
<evidence type="ECO:0000259" key="9">
    <source>
        <dbReference type="PROSITE" id="PS50929"/>
    </source>
</evidence>
<accession>A0AAU7U8Y0</accession>
<keyword evidence="4" id="KW-0067">ATP-binding</keyword>
<evidence type="ECO:0000259" key="8">
    <source>
        <dbReference type="PROSITE" id="PS50893"/>
    </source>
</evidence>
<evidence type="ECO:0000256" key="5">
    <source>
        <dbReference type="ARBA" id="ARBA00022989"/>
    </source>
</evidence>
<sequence length="544" mass="58083">MRAAPSPLRRLQREPLARRALLLGTLLSAVQGGLTVAAWILVARAVDRLAFGGPAAEPLAPLLLRVAGLLLARAVISALREGLGSTLAAATVDRLREQLTAVLTRLGPGSLTGERGAELATTALTGLDRLQPYLARVLTGSAHAGVYALGGVATLLLLDPLSALVVAITVPLAVVFLWLVGLAAAGLAERQWAQLTRLGERLSGALRALPTLRAYGAEQGHARQLTLEAERYQQATLGVLRLAFLNGFVLDLAATLSVALVAVTVGIRLFEAKLGFPVALAVLMITPEIFGPLRQLGTDRHATLEAEPAAGRLYALLGTAPRVTGDRSVPARPHLRLHHLQVHLAGRELLQDLSLDLPPGTHLALTGESGAGKTTLLHTLLGYLPFGGELLLNGHPLPEYDLDRWRQAAPLVTQRPRFLHGTVRDNLRRVAPDAPDPELLRLLALVDLTTPLDRQIAEDGHPLSGGERHRLALARALLSPAPVLLLDEPLAQLDPLSERALLARLTPHLKGRTVLLVTHRDVPAGFQQAVLRAGQLELPQELTR</sequence>
<reference evidence="10" key="1">
    <citation type="submission" date="2024-06" db="EMBL/GenBank/DDBJ databases">
        <title>Draft Genome Sequence of Deinococcus sonorensis Type Strain KR-87, a Biofilm Producing Representative of the Genus Deinococcus.</title>
        <authorList>
            <person name="Boren L.S."/>
            <person name="Grosso R.A."/>
            <person name="Hugenberg-Cox A.N."/>
            <person name="Hill J.T.E."/>
            <person name="Albert C.M."/>
            <person name="Tuohy J.M."/>
        </authorList>
    </citation>
    <scope>NUCLEOTIDE SEQUENCE</scope>
    <source>
        <strain evidence="10">KR-87</strain>
    </source>
</reference>
<dbReference type="PANTHER" id="PTHR24221">
    <property type="entry name" value="ATP-BINDING CASSETTE SUB-FAMILY B"/>
    <property type="match status" value="1"/>
</dbReference>
<dbReference type="AlphaFoldDB" id="A0AAU7U8Y0"/>
<dbReference type="InterPro" id="IPR039421">
    <property type="entry name" value="Type_1_exporter"/>
</dbReference>
<dbReference type="SMART" id="SM00382">
    <property type="entry name" value="AAA"/>
    <property type="match status" value="1"/>
</dbReference>
<evidence type="ECO:0000256" key="2">
    <source>
        <dbReference type="ARBA" id="ARBA00022692"/>
    </source>
</evidence>
<name>A0AAU7U8Y0_9DEIO</name>
<feature type="transmembrane region" description="Helical" evidence="7">
    <location>
        <begin position="62"/>
        <end position="79"/>
    </location>
</feature>
<dbReference type="Pfam" id="PF00664">
    <property type="entry name" value="ABC_membrane"/>
    <property type="match status" value="1"/>
</dbReference>
<dbReference type="EMBL" id="CP158299">
    <property type="protein sequence ID" value="XBV84765.1"/>
    <property type="molecule type" value="Genomic_DNA"/>
</dbReference>
<dbReference type="GO" id="GO:0016887">
    <property type="term" value="F:ATP hydrolysis activity"/>
    <property type="evidence" value="ECO:0007669"/>
    <property type="project" value="InterPro"/>
</dbReference>
<protein>
    <submittedName>
        <fullName evidence="10">Thiol reductant ABC exporter subunit CydD</fullName>
    </submittedName>
</protein>
<dbReference type="GO" id="GO:0042883">
    <property type="term" value="P:cysteine transport"/>
    <property type="evidence" value="ECO:0007669"/>
    <property type="project" value="InterPro"/>
</dbReference>
<dbReference type="GO" id="GO:0005886">
    <property type="term" value="C:plasma membrane"/>
    <property type="evidence" value="ECO:0007669"/>
    <property type="project" value="UniProtKB-SubCell"/>
</dbReference>
<dbReference type="CDD" id="cd18584">
    <property type="entry name" value="ABC_6TM_AarD_CydD"/>
    <property type="match status" value="1"/>
</dbReference>
<dbReference type="Pfam" id="PF00005">
    <property type="entry name" value="ABC_tran"/>
    <property type="match status" value="1"/>
</dbReference>
<dbReference type="PROSITE" id="PS50893">
    <property type="entry name" value="ABC_TRANSPORTER_2"/>
    <property type="match status" value="1"/>
</dbReference>
<dbReference type="PROSITE" id="PS50929">
    <property type="entry name" value="ABC_TM1F"/>
    <property type="match status" value="1"/>
</dbReference>
<dbReference type="InterPro" id="IPR003439">
    <property type="entry name" value="ABC_transporter-like_ATP-bd"/>
</dbReference>
<keyword evidence="2 7" id="KW-0812">Transmembrane</keyword>
<dbReference type="InterPro" id="IPR027417">
    <property type="entry name" value="P-loop_NTPase"/>
</dbReference>
<evidence type="ECO:0000256" key="7">
    <source>
        <dbReference type="SAM" id="Phobius"/>
    </source>
</evidence>
<feature type="transmembrane region" description="Helical" evidence="7">
    <location>
        <begin position="137"/>
        <end position="158"/>
    </location>
</feature>
<dbReference type="PANTHER" id="PTHR24221:SF590">
    <property type="entry name" value="COMPONENT LINKED WITH THE ASSEMBLY OF CYTOCHROME' TRANSPORT TRANSMEMBRANE ATP-BINDING PROTEIN ABC TRANSPORTER CYDD-RELATED"/>
    <property type="match status" value="1"/>
</dbReference>
<dbReference type="GO" id="GO:0005524">
    <property type="term" value="F:ATP binding"/>
    <property type="evidence" value="ECO:0007669"/>
    <property type="project" value="UniProtKB-KW"/>
</dbReference>
<feature type="domain" description="ABC transmembrane type-1" evidence="9">
    <location>
        <begin position="22"/>
        <end position="298"/>
    </location>
</feature>
<feature type="transmembrane region" description="Helical" evidence="7">
    <location>
        <begin position="248"/>
        <end position="270"/>
    </location>
</feature>
<feature type="transmembrane region" description="Helical" evidence="7">
    <location>
        <begin position="164"/>
        <end position="188"/>
    </location>
</feature>